<dbReference type="CDD" id="cd01347">
    <property type="entry name" value="ligand_gated_channel"/>
    <property type="match status" value="1"/>
</dbReference>
<proteinExistence type="inferred from homology"/>
<keyword evidence="2 4" id="KW-0472">Membrane</keyword>
<evidence type="ECO:0000256" key="4">
    <source>
        <dbReference type="RuleBase" id="RU003357"/>
    </source>
</evidence>
<dbReference type="SUPFAM" id="SSF56935">
    <property type="entry name" value="Porins"/>
    <property type="match status" value="1"/>
</dbReference>
<keyword evidence="8" id="KW-1185">Reference proteome</keyword>
<evidence type="ECO:0000259" key="5">
    <source>
        <dbReference type="Pfam" id="PF00593"/>
    </source>
</evidence>
<name>A0ABS1WW30_9GAMM</name>
<evidence type="ECO:0000313" key="8">
    <source>
        <dbReference type="Proteomes" id="UP000661077"/>
    </source>
</evidence>
<dbReference type="Pfam" id="PF07715">
    <property type="entry name" value="Plug"/>
    <property type="match status" value="1"/>
</dbReference>
<dbReference type="Gene3D" id="2.40.170.20">
    <property type="entry name" value="TonB-dependent receptor, beta-barrel domain"/>
    <property type="match status" value="1"/>
</dbReference>
<dbReference type="RefSeq" id="WP_203167236.1">
    <property type="nucleotide sequence ID" value="NZ_JAEVLS010000002.1"/>
</dbReference>
<dbReference type="InterPro" id="IPR037066">
    <property type="entry name" value="Plug_dom_sf"/>
</dbReference>
<comment type="subcellular location">
    <subcellularLocation>
        <location evidence="1 4">Cell outer membrane</location>
    </subcellularLocation>
</comment>
<keyword evidence="7" id="KW-0675">Receptor</keyword>
<dbReference type="PANTHER" id="PTHR40980">
    <property type="entry name" value="PLUG DOMAIN-CONTAINING PROTEIN"/>
    <property type="match status" value="1"/>
</dbReference>
<protein>
    <submittedName>
        <fullName evidence="7">TonB-dependent receptor</fullName>
    </submittedName>
</protein>
<dbReference type="InterPro" id="IPR036942">
    <property type="entry name" value="Beta-barrel_TonB_sf"/>
</dbReference>
<evidence type="ECO:0000256" key="1">
    <source>
        <dbReference type="ARBA" id="ARBA00004442"/>
    </source>
</evidence>
<evidence type="ECO:0000256" key="2">
    <source>
        <dbReference type="ARBA" id="ARBA00023136"/>
    </source>
</evidence>
<evidence type="ECO:0000256" key="3">
    <source>
        <dbReference type="ARBA" id="ARBA00023237"/>
    </source>
</evidence>
<dbReference type="EMBL" id="JAEVLS010000002">
    <property type="protein sequence ID" value="MBM0105180.1"/>
    <property type="molecule type" value="Genomic_DNA"/>
</dbReference>
<dbReference type="InterPro" id="IPR000531">
    <property type="entry name" value="Beta-barrel_TonB"/>
</dbReference>
<feature type="domain" description="TonB-dependent receptor plug" evidence="6">
    <location>
        <begin position="62"/>
        <end position="157"/>
    </location>
</feature>
<keyword evidence="3" id="KW-0998">Cell outer membrane</keyword>
<dbReference type="InterPro" id="IPR012910">
    <property type="entry name" value="Plug_dom"/>
</dbReference>
<sequence length="925" mass="100003">MRARQRIVYGSRIASFTGGGLIVLAAAAPSEVLAAQALEEVVVTGIRGSLSESAEIKHSSNSILDSISSEDLGKFPDSNVAESLQRIPGVAIDRSDGEGRFVTVRGFGPEFNNVLLNGRTFASDNEGREFSFDLLAAELIAGADIYKSAVASVPDGGIGATINVRTPRPLDLGGFNAIVSGKGMYEEVSEDVAPQGFALLSDVFADGKFGILGAVSYQERKSLINFIRNSGYLPRSIVGPPSAPLFTNVFAPRNLDVGQETQDRKRRGVNITAQYRPADDLTLTLDGLYNKFDVESSMRSLGSWFEPSNYTAATIDDNRTVTSLTTNGNADFIAEADNRYVTTRALGFNMEWQASDAIGLDADVAWSESENDAGGKNYFTVIGVATPYSFTQASGSGFPSVFGYSSSLTDPNVGRTHLAQRSGDDQREQVVESKLKLEWSPEGDFLEAARIGALLTRREKETRSIATDGNITCLYCGYPTLTDPGLLRPLDLGSFLGGGGSVPKRFQTYDPEAYFAFLESAQAAAALDAARGVAPGTSAAALAQAGGFVAVPQSSSYSIDEDVLAGFVEFDFGGTLGSMPWFLNLGVRYSRTEIDAAGQQLELIDILPVAGDPTIYQGVFANDGDPQPTRRSSSYNDVLPSLNFKLELTPEIVGRFSASRTLSRPQVQDLAPRTNIDTLRPASLAASGGNPDLKPYTADNYDVSLEWYPDRTTMLSAALFYKDVKDFIVQTRADETFTIINSGNLPVGGLITGPNEARFSVRRPRNLDNATVRGAELNLVYSFTNLPGWLSGFGTQLNATFVESNVAFAPESDTVSFALEGLGDSRNATLFYEYQRIGVRVAYNWRDGFLEQLVTSGQGGDPVYRRTYEQMDLRLSFMLTDQVQTFLEGTNVLGEEIITTGRFDNQVLSYIDTGARWALGLRATF</sequence>
<keyword evidence="4" id="KW-0798">TonB box</keyword>
<gene>
    <name evidence="7" type="ORF">JM946_10480</name>
</gene>
<feature type="domain" description="TonB-dependent receptor-like beta-barrel" evidence="5">
    <location>
        <begin position="418"/>
        <end position="892"/>
    </location>
</feature>
<reference evidence="7 8" key="1">
    <citation type="journal article" date="2021" name="Int. J. Syst. Evol. Microbiol.">
        <title>Steroidobacter gossypii sp. nov., isolated from soil of cotton cropping field.</title>
        <authorList>
            <person name="Huang R."/>
            <person name="Yang S."/>
            <person name="Zhen C."/>
            <person name="Liu W."/>
        </authorList>
    </citation>
    <scope>NUCLEOTIDE SEQUENCE [LARGE SCALE GENOMIC DNA]</scope>
    <source>
        <strain evidence="7 8">S1-65</strain>
    </source>
</reference>
<dbReference type="Gene3D" id="2.170.130.10">
    <property type="entry name" value="TonB-dependent receptor, plug domain"/>
    <property type="match status" value="1"/>
</dbReference>
<dbReference type="NCBIfam" id="TIGR01782">
    <property type="entry name" value="TonB-Xanth-Caul"/>
    <property type="match status" value="1"/>
</dbReference>
<evidence type="ECO:0000313" key="7">
    <source>
        <dbReference type="EMBL" id="MBM0105180.1"/>
    </source>
</evidence>
<accession>A0ABS1WW30</accession>
<organism evidence="7 8">
    <name type="scientific">Steroidobacter gossypii</name>
    <dbReference type="NCBI Taxonomy" id="2805490"/>
    <lineage>
        <taxon>Bacteria</taxon>
        <taxon>Pseudomonadati</taxon>
        <taxon>Pseudomonadota</taxon>
        <taxon>Gammaproteobacteria</taxon>
        <taxon>Steroidobacterales</taxon>
        <taxon>Steroidobacteraceae</taxon>
        <taxon>Steroidobacter</taxon>
    </lineage>
</organism>
<comment type="similarity">
    <text evidence="4">Belongs to the TonB-dependent receptor family.</text>
</comment>
<dbReference type="PANTHER" id="PTHR40980:SF3">
    <property type="entry name" value="TONB-DEPENDENT RECEPTOR-LIKE BETA-BARREL DOMAIN-CONTAINING PROTEIN"/>
    <property type="match status" value="1"/>
</dbReference>
<dbReference type="InterPro" id="IPR010104">
    <property type="entry name" value="TonB_rcpt_bac"/>
</dbReference>
<evidence type="ECO:0000259" key="6">
    <source>
        <dbReference type="Pfam" id="PF07715"/>
    </source>
</evidence>
<dbReference type="Pfam" id="PF00593">
    <property type="entry name" value="TonB_dep_Rec_b-barrel"/>
    <property type="match status" value="1"/>
</dbReference>
<dbReference type="Proteomes" id="UP000661077">
    <property type="component" value="Unassembled WGS sequence"/>
</dbReference>
<comment type="caution">
    <text evidence="7">The sequence shown here is derived from an EMBL/GenBank/DDBJ whole genome shotgun (WGS) entry which is preliminary data.</text>
</comment>